<gene>
    <name evidence="2" type="ORF">M378DRAFT_164840</name>
</gene>
<keyword evidence="3" id="KW-1185">Reference proteome</keyword>
<evidence type="ECO:0000256" key="1">
    <source>
        <dbReference type="SAM" id="MobiDB-lite"/>
    </source>
</evidence>
<protein>
    <submittedName>
        <fullName evidence="2">Uncharacterized protein</fullName>
    </submittedName>
</protein>
<accession>A0A0C2SIX6</accession>
<dbReference type="InParanoid" id="A0A0C2SIX6"/>
<dbReference type="EMBL" id="KN818262">
    <property type="protein sequence ID" value="KIL63150.1"/>
    <property type="molecule type" value="Genomic_DNA"/>
</dbReference>
<dbReference type="HOGENOM" id="CLU_1371870_0_0_1"/>
<sequence length="199" mass="21107">MAPPPATLTTTQIETALSTETTVSPSTSTSTSFITLLTTGTICGPTGGTCNAAVDYLYPTISFTTMPTVVPVTHTVVSTLYATSCPWATEPLPPPTPRFDGILGGAIAGAATVMAISLMIQWRQELKEKLEKRWKIILRILRPPPVVAKNMNTNFGKVHGNMNTGDDQENTGGTYNYGPEPAPDPESVVPAAISIEIES</sequence>
<feature type="region of interest" description="Disordered" evidence="1">
    <location>
        <begin position="158"/>
        <end position="187"/>
    </location>
</feature>
<reference evidence="2 3" key="1">
    <citation type="submission" date="2014-04" db="EMBL/GenBank/DDBJ databases">
        <title>Evolutionary Origins and Diversification of the Mycorrhizal Mutualists.</title>
        <authorList>
            <consortium name="DOE Joint Genome Institute"/>
            <consortium name="Mycorrhizal Genomics Consortium"/>
            <person name="Kohler A."/>
            <person name="Kuo A."/>
            <person name="Nagy L.G."/>
            <person name="Floudas D."/>
            <person name="Copeland A."/>
            <person name="Barry K.W."/>
            <person name="Cichocki N."/>
            <person name="Veneault-Fourrey C."/>
            <person name="LaButti K."/>
            <person name="Lindquist E.A."/>
            <person name="Lipzen A."/>
            <person name="Lundell T."/>
            <person name="Morin E."/>
            <person name="Murat C."/>
            <person name="Riley R."/>
            <person name="Ohm R."/>
            <person name="Sun H."/>
            <person name="Tunlid A."/>
            <person name="Henrissat B."/>
            <person name="Grigoriev I.V."/>
            <person name="Hibbett D.S."/>
            <person name="Martin F."/>
        </authorList>
    </citation>
    <scope>NUCLEOTIDE SEQUENCE [LARGE SCALE GENOMIC DNA]</scope>
    <source>
        <strain evidence="2 3">Koide BX008</strain>
    </source>
</reference>
<dbReference type="AlphaFoldDB" id="A0A0C2SIX6"/>
<organism evidence="2 3">
    <name type="scientific">Amanita muscaria (strain Koide BX008)</name>
    <dbReference type="NCBI Taxonomy" id="946122"/>
    <lineage>
        <taxon>Eukaryota</taxon>
        <taxon>Fungi</taxon>
        <taxon>Dikarya</taxon>
        <taxon>Basidiomycota</taxon>
        <taxon>Agaricomycotina</taxon>
        <taxon>Agaricomycetes</taxon>
        <taxon>Agaricomycetidae</taxon>
        <taxon>Agaricales</taxon>
        <taxon>Pluteineae</taxon>
        <taxon>Amanitaceae</taxon>
        <taxon>Amanita</taxon>
    </lineage>
</organism>
<dbReference type="Proteomes" id="UP000054549">
    <property type="component" value="Unassembled WGS sequence"/>
</dbReference>
<proteinExistence type="predicted"/>
<name>A0A0C2SIX6_AMAMK</name>
<evidence type="ECO:0000313" key="2">
    <source>
        <dbReference type="EMBL" id="KIL63150.1"/>
    </source>
</evidence>
<evidence type="ECO:0000313" key="3">
    <source>
        <dbReference type="Proteomes" id="UP000054549"/>
    </source>
</evidence>
<feature type="compositionally biased region" description="Polar residues" evidence="1">
    <location>
        <begin position="158"/>
        <end position="174"/>
    </location>
</feature>